<dbReference type="GO" id="GO:0008526">
    <property type="term" value="F:phosphatidylinositol transfer activity"/>
    <property type="evidence" value="ECO:0007669"/>
    <property type="project" value="TreeGrafter"/>
</dbReference>
<organism evidence="2">
    <name type="scientific">Tetraselmis sp. GSL018</name>
    <dbReference type="NCBI Taxonomy" id="582737"/>
    <lineage>
        <taxon>Eukaryota</taxon>
        <taxon>Viridiplantae</taxon>
        <taxon>Chlorophyta</taxon>
        <taxon>core chlorophytes</taxon>
        <taxon>Chlorodendrophyceae</taxon>
        <taxon>Chlorodendrales</taxon>
        <taxon>Chlorodendraceae</taxon>
        <taxon>Tetraselmis</taxon>
    </lineage>
</organism>
<dbReference type="InterPro" id="IPR036865">
    <property type="entry name" value="CRAL-TRIO_dom_sf"/>
</dbReference>
<dbReference type="InterPro" id="IPR036273">
    <property type="entry name" value="CRAL/TRIO_N_dom_sf"/>
</dbReference>
<dbReference type="AlphaFoldDB" id="A0A061SFM8"/>
<dbReference type="SUPFAM" id="SSF46938">
    <property type="entry name" value="CRAL/TRIO N-terminal domain"/>
    <property type="match status" value="1"/>
</dbReference>
<dbReference type="SMART" id="SM00516">
    <property type="entry name" value="SEC14"/>
    <property type="match status" value="1"/>
</dbReference>
<accession>A0A061SFM8</accession>
<feature type="domain" description="CRAL-TRIO" evidence="1">
    <location>
        <begin position="86"/>
        <end position="258"/>
    </location>
</feature>
<dbReference type="EMBL" id="GBEZ01003620">
    <property type="protein sequence ID" value="JAC81536.1"/>
    <property type="molecule type" value="Transcribed_RNA"/>
</dbReference>
<proteinExistence type="predicted"/>
<dbReference type="InterPro" id="IPR001251">
    <property type="entry name" value="CRAL-TRIO_dom"/>
</dbReference>
<gene>
    <name evidence="2" type="ORF">TSPGSL018_7707</name>
</gene>
<name>A0A061SFM8_9CHLO</name>
<dbReference type="PROSITE" id="PS50191">
    <property type="entry name" value="CRAL_TRIO"/>
    <property type="match status" value="1"/>
</dbReference>
<dbReference type="CDD" id="cd00170">
    <property type="entry name" value="SEC14"/>
    <property type="match status" value="1"/>
</dbReference>
<dbReference type="SUPFAM" id="SSF52087">
    <property type="entry name" value="CRAL/TRIO domain"/>
    <property type="match status" value="1"/>
</dbReference>
<sequence>MSPVTPASRMNVKGEHILQVRQQIAEEHSKNSSDSDVSRFIRAVDGNLTLAAKRLSATCEWREREGIKDMICTACLRNPRSHYMHVVGTDLSGQPVIYSIFSNAVDKNPEENKKHMIHQFETAVKLMPPGIERWVWVMDFHGFGMADCNPKIAKIFLSLTSTHYPERLSNIVVVGAPALFNGLWSMLRPMVPDVTKEKIRFVPYDAESKTRGSQMRAALKDIFSEELLEWLIAEMKDSRAKVRSKIPKVYSLSDLSSLPPPEEHDPRGTASFVKQLAELSHVLTGHQKQSGS</sequence>
<dbReference type="Pfam" id="PF00650">
    <property type="entry name" value="CRAL_TRIO"/>
    <property type="match status" value="1"/>
</dbReference>
<dbReference type="PANTHER" id="PTHR45824:SF29">
    <property type="entry name" value="GH16843P"/>
    <property type="match status" value="1"/>
</dbReference>
<dbReference type="Gene3D" id="3.40.525.10">
    <property type="entry name" value="CRAL-TRIO lipid binding domain"/>
    <property type="match status" value="1"/>
</dbReference>
<dbReference type="InterPro" id="IPR052578">
    <property type="entry name" value="PI_Transfer_CRAL-TRIO"/>
</dbReference>
<evidence type="ECO:0000313" key="2">
    <source>
        <dbReference type="EMBL" id="JAC81536.1"/>
    </source>
</evidence>
<evidence type="ECO:0000259" key="1">
    <source>
        <dbReference type="PROSITE" id="PS50191"/>
    </source>
</evidence>
<protein>
    <recommendedName>
        <fullName evidence="1">CRAL-TRIO domain-containing protein</fullName>
    </recommendedName>
</protein>
<reference evidence="2" key="1">
    <citation type="submission" date="2014-05" db="EMBL/GenBank/DDBJ databases">
        <title>The transcriptome of the halophilic microalga Tetraselmis sp. GSL018 isolated from the Great Salt Lake, Utah.</title>
        <authorList>
            <person name="Jinkerson R.E."/>
            <person name="D'Adamo S."/>
            <person name="Posewitz M.C."/>
        </authorList>
    </citation>
    <scope>NUCLEOTIDE SEQUENCE</scope>
    <source>
        <strain evidence="2">GSL018</strain>
    </source>
</reference>
<dbReference type="PANTHER" id="PTHR45824">
    <property type="entry name" value="GH16843P"/>
    <property type="match status" value="1"/>
</dbReference>